<comment type="subcellular location">
    <subcellularLocation>
        <location evidence="1">Cell membrane</location>
        <topology evidence="1">Multi-pass membrane protein</topology>
    </subcellularLocation>
</comment>
<dbReference type="RefSeq" id="WP_179357000.1">
    <property type="nucleotide sequence ID" value="NZ_CP058627.1"/>
</dbReference>
<evidence type="ECO:0000256" key="4">
    <source>
        <dbReference type="ARBA" id="ARBA00022989"/>
    </source>
</evidence>
<evidence type="ECO:0000313" key="8">
    <source>
        <dbReference type="Proteomes" id="UP000509597"/>
    </source>
</evidence>
<organism evidence="7 8">
    <name type="scientific">Chitinibacter bivalviorum</name>
    <dbReference type="NCBI Taxonomy" id="2739434"/>
    <lineage>
        <taxon>Bacteria</taxon>
        <taxon>Pseudomonadati</taxon>
        <taxon>Pseudomonadota</taxon>
        <taxon>Betaproteobacteria</taxon>
        <taxon>Neisseriales</taxon>
        <taxon>Chitinibacteraceae</taxon>
        <taxon>Chitinibacter</taxon>
    </lineage>
</organism>
<feature type="transmembrane region" description="Helical" evidence="6">
    <location>
        <begin position="57"/>
        <end position="76"/>
    </location>
</feature>
<evidence type="ECO:0000256" key="6">
    <source>
        <dbReference type="SAM" id="Phobius"/>
    </source>
</evidence>
<feature type="transmembrane region" description="Helical" evidence="6">
    <location>
        <begin position="27"/>
        <end position="45"/>
    </location>
</feature>
<dbReference type="AlphaFoldDB" id="A0A7H9BH98"/>
<keyword evidence="3 6" id="KW-0812">Transmembrane</keyword>
<keyword evidence="5 6" id="KW-0472">Membrane</keyword>
<dbReference type="Pfam" id="PF03788">
    <property type="entry name" value="LrgA"/>
    <property type="match status" value="1"/>
</dbReference>
<name>A0A7H9BH98_9NEIS</name>
<keyword evidence="2" id="KW-1003">Cell membrane</keyword>
<dbReference type="GO" id="GO:0005886">
    <property type="term" value="C:plasma membrane"/>
    <property type="evidence" value="ECO:0007669"/>
    <property type="project" value="UniProtKB-SubCell"/>
</dbReference>
<evidence type="ECO:0000256" key="5">
    <source>
        <dbReference type="ARBA" id="ARBA00023136"/>
    </source>
</evidence>
<dbReference type="InterPro" id="IPR005538">
    <property type="entry name" value="LrgA/CidA"/>
</dbReference>
<evidence type="ECO:0000313" key="7">
    <source>
        <dbReference type="EMBL" id="QLG86914.1"/>
    </source>
</evidence>
<keyword evidence="4 6" id="KW-1133">Transmembrane helix</keyword>
<evidence type="ECO:0000256" key="1">
    <source>
        <dbReference type="ARBA" id="ARBA00004651"/>
    </source>
</evidence>
<reference evidence="7 8" key="1">
    <citation type="submission" date="2020-07" db="EMBL/GenBank/DDBJ databases">
        <title>Complete genome sequence of Chitinibacter sp. 2T18.</title>
        <authorList>
            <person name="Bae J.-W."/>
            <person name="Choi J.-W."/>
        </authorList>
    </citation>
    <scope>NUCLEOTIDE SEQUENCE [LARGE SCALE GENOMIC DNA]</scope>
    <source>
        <strain evidence="7 8">2T18</strain>
    </source>
</reference>
<sequence length="125" mass="13594">MLYGATVIFIALFAGEALVRLAHIPIPGPVLGMLLLTLLALFRRGIDRRVAHFSTSLLRYLALLFIPAGVGLMTLGDKISQHGIALLLTIVFSTLITMGVTGLLLQYLLKRKALQAQAETQKELP</sequence>
<feature type="transmembrane region" description="Helical" evidence="6">
    <location>
        <begin position="82"/>
        <end position="105"/>
    </location>
</feature>
<proteinExistence type="predicted"/>
<gene>
    <name evidence="7" type="ORF">HQ393_00910</name>
</gene>
<dbReference type="PANTHER" id="PTHR33931:SF2">
    <property type="entry name" value="HOLIN-LIKE PROTEIN CIDA"/>
    <property type="match status" value="1"/>
</dbReference>
<evidence type="ECO:0000256" key="3">
    <source>
        <dbReference type="ARBA" id="ARBA00022692"/>
    </source>
</evidence>
<protein>
    <submittedName>
        <fullName evidence="7">CidA/LrgA family protein</fullName>
    </submittedName>
</protein>
<dbReference type="Proteomes" id="UP000509597">
    <property type="component" value="Chromosome"/>
</dbReference>
<dbReference type="KEGG" id="chiz:HQ393_00910"/>
<dbReference type="PANTHER" id="PTHR33931">
    <property type="entry name" value="HOLIN-LIKE PROTEIN CIDA-RELATED"/>
    <property type="match status" value="1"/>
</dbReference>
<keyword evidence="8" id="KW-1185">Reference proteome</keyword>
<dbReference type="EMBL" id="CP058627">
    <property type="protein sequence ID" value="QLG86914.1"/>
    <property type="molecule type" value="Genomic_DNA"/>
</dbReference>
<accession>A0A7H9BH98</accession>
<evidence type="ECO:0000256" key="2">
    <source>
        <dbReference type="ARBA" id="ARBA00022475"/>
    </source>
</evidence>